<keyword evidence="1" id="KW-1133">Transmembrane helix</keyword>
<protein>
    <submittedName>
        <fullName evidence="3">Uncharacterized protein</fullName>
    </submittedName>
</protein>
<keyword evidence="1" id="KW-0812">Transmembrane</keyword>
<feature type="transmembrane region" description="Helical" evidence="1">
    <location>
        <begin position="208"/>
        <end position="229"/>
    </location>
</feature>
<keyword evidence="1" id="KW-0472">Membrane</keyword>
<organism evidence="3 4">
    <name type="scientific">Magallana gigas</name>
    <name type="common">Pacific oyster</name>
    <name type="synonym">Crassostrea gigas</name>
    <dbReference type="NCBI Taxonomy" id="29159"/>
    <lineage>
        <taxon>Eukaryota</taxon>
        <taxon>Metazoa</taxon>
        <taxon>Spiralia</taxon>
        <taxon>Lophotrochozoa</taxon>
        <taxon>Mollusca</taxon>
        <taxon>Bivalvia</taxon>
        <taxon>Autobranchia</taxon>
        <taxon>Pteriomorphia</taxon>
        <taxon>Ostreida</taxon>
        <taxon>Ostreoidea</taxon>
        <taxon>Ostreidae</taxon>
        <taxon>Magallana</taxon>
    </lineage>
</organism>
<dbReference type="AlphaFoldDB" id="A0A8W8NNF9"/>
<evidence type="ECO:0000313" key="3">
    <source>
        <dbReference type="EnsemblMetazoa" id="G6027.1:cds"/>
    </source>
</evidence>
<keyword evidence="2" id="KW-0732">Signal</keyword>
<name>A0A8W8NNF9_MAGGI</name>
<dbReference type="Proteomes" id="UP000005408">
    <property type="component" value="Unassembled WGS sequence"/>
</dbReference>
<evidence type="ECO:0000256" key="2">
    <source>
        <dbReference type="SAM" id="SignalP"/>
    </source>
</evidence>
<dbReference type="EnsemblMetazoa" id="G6027.1">
    <property type="protein sequence ID" value="G6027.1:cds"/>
    <property type="gene ID" value="G6027"/>
</dbReference>
<feature type="signal peptide" evidence="2">
    <location>
        <begin position="1"/>
        <end position="20"/>
    </location>
</feature>
<sequence>MEVIIAVSVVLIQFIVYNIATVMSVCVQNVTGLHECCSDYRNVSGKCEKCIGLFGKNCTKKCSSSYYGHGCRYKCNCTEQFQICDSTHGCIEGGESTNLTSSYECCQDYKNISGTCKECIGSWGKDCGNNCNYGYYGHGCRKRCNCSYLQKCDPKNGCVEPYQATDSADCTNNKTGERCQNNTDVSANVKGTGNNIVAYSHSIDNQTVVALLAVSGLVIVLLLGTVLYCNRKLKKKIEPFQRCTDHEVNTSEIQDGQDDFIYNDIRESRMIDNGCALSGVYNLPPQICDLTSSIKKDTVMKNLPNQARAALTRSRTVGLDEYGHWYRGSDDYNHIIFNRVKQLSLYSDVMTNDYDIFKSPTTSHETQIKDDECGNKQLKKHSQIDMEASLVTTES</sequence>
<feature type="chain" id="PRO_5036493574" evidence="2">
    <location>
        <begin position="21"/>
        <end position="395"/>
    </location>
</feature>
<accession>A0A8W8NNF9</accession>
<evidence type="ECO:0000256" key="1">
    <source>
        <dbReference type="SAM" id="Phobius"/>
    </source>
</evidence>
<proteinExistence type="predicted"/>
<keyword evidence="4" id="KW-1185">Reference proteome</keyword>
<reference evidence="3" key="1">
    <citation type="submission" date="2022-08" db="UniProtKB">
        <authorList>
            <consortium name="EnsemblMetazoa"/>
        </authorList>
    </citation>
    <scope>IDENTIFICATION</scope>
    <source>
        <strain evidence="3">05x7-T-G4-1.051#20</strain>
    </source>
</reference>
<evidence type="ECO:0000313" key="4">
    <source>
        <dbReference type="Proteomes" id="UP000005408"/>
    </source>
</evidence>